<name>A0ACB8BXG5_9AGAM</name>
<proteinExistence type="predicted"/>
<keyword evidence="2" id="KW-1185">Reference proteome</keyword>
<gene>
    <name evidence="1" type="ORF">BV22DRAFT_74847</name>
</gene>
<organism evidence="1 2">
    <name type="scientific">Leucogyrophana mollusca</name>
    <dbReference type="NCBI Taxonomy" id="85980"/>
    <lineage>
        <taxon>Eukaryota</taxon>
        <taxon>Fungi</taxon>
        <taxon>Dikarya</taxon>
        <taxon>Basidiomycota</taxon>
        <taxon>Agaricomycotina</taxon>
        <taxon>Agaricomycetes</taxon>
        <taxon>Agaricomycetidae</taxon>
        <taxon>Boletales</taxon>
        <taxon>Boletales incertae sedis</taxon>
        <taxon>Leucogyrophana</taxon>
    </lineage>
</organism>
<evidence type="ECO:0000313" key="1">
    <source>
        <dbReference type="EMBL" id="KAH7930354.1"/>
    </source>
</evidence>
<evidence type="ECO:0000313" key="2">
    <source>
        <dbReference type="Proteomes" id="UP000790709"/>
    </source>
</evidence>
<reference evidence="1" key="1">
    <citation type="journal article" date="2021" name="New Phytol.">
        <title>Evolutionary innovations through gain and loss of genes in the ectomycorrhizal Boletales.</title>
        <authorList>
            <person name="Wu G."/>
            <person name="Miyauchi S."/>
            <person name="Morin E."/>
            <person name="Kuo A."/>
            <person name="Drula E."/>
            <person name="Varga T."/>
            <person name="Kohler A."/>
            <person name="Feng B."/>
            <person name="Cao Y."/>
            <person name="Lipzen A."/>
            <person name="Daum C."/>
            <person name="Hundley H."/>
            <person name="Pangilinan J."/>
            <person name="Johnson J."/>
            <person name="Barry K."/>
            <person name="LaButti K."/>
            <person name="Ng V."/>
            <person name="Ahrendt S."/>
            <person name="Min B."/>
            <person name="Choi I.G."/>
            <person name="Park H."/>
            <person name="Plett J.M."/>
            <person name="Magnuson J."/>
            <person name="Spatafora J.W."/>
            <person name="Nagy L.G."/>
            <person name="Henrissat B."/>
            <person name="Grigoriev I.V."/>
            <person name="Yang Z.L."/>
            <person name="Xu J."/>
            <person name="Martin F.M."/>
        </authorList>
    </citation>
    <scope>NUCLEOTIDE SEQUENCE</scope>
    <source>
        <strain evidence="1">KUC20120723A-06</strain>
    </source>
</reference>
<accession>A0ACB8BXG5</accession>
<sequence length="330" mass="36224">MGHESTPYIPLEQLKRRSFSSQDISPLTGTPSSPQEPPGYGDHIDMESHFKPNKSVPPQRNRRRPTSRDTLTLLGGVWQIIKTLILPFVAIGYLTFCYIVHQRVVPLKTYGLFKVTPDHLAAIKGGITSVSIIIVSIALWPLTDLLSDLKSEEFFRVLSGHEKGVPLSTLNQISSPSFGQVQTLKAMISRHCSRYWIASFIGSLMVLITSTLAPAALSIQSVLSDGEIMAFAVGAIPSQIIWNASDTLFPGSKAADYSDTAASILWAEMELGVQYAFTAVNSADPSFAAYIVPTPPDLSTSTSSRWLTDVIGLNPTFLEDWMTFFLVQAW</sequence>
<comment type="caution">
    <text evidence="1">The sequence shown here is derived from an EMBL/GenBank/DDBJ whole genome shotgun (WGS) entry which is preliminary data.</text>
</comment>
<protein>
    <submittedName>
        <fullName evidence="1">Uncharacterized protein</fullName>
    </submittedName>
</protein>
<dbReference type="Proteomes" id="UP000790709">
    <property type="component" value="Unassembled WGS sequence"/>
</dbReference>
<dbReference type="EMBL" id="MU266333">
    <property type="protein sequence ID" value="KAH7930354.1"/>
    <property type="molecule type" value="Genomic_DNA"/>
</dbReference>